<accession>A0A8J7HGH5</accession>
<evidence type="ECO:0000313" key="3">
    <source>
        <dbReference type="EMBL" id="MBH8555203.1"/>
    </source>
</evidence>
<dbReference type="GO" id="GO:0016787">
    <property type="term" value="F:hydrolase activity"/>
    <property type="evidence" value="ECO:0007669"/>
    <property type="project" value="UniProtKB-KW"/>
</dbReference>
<gene>
    <name evidence="3" type="ORF">I8751_23200</name>
</gene>
<dbReference type="InterPro" id="IPR000073">
    <property type="entry name" value="AB_hydrolase_1"/>
</dbReference>
<dbReference type="Pfam" id="PF00561">
    <property type="entry name" value="Abhydrolase_1"/>
    <property type="match status" value="1"/>
</dbReference>
<dbReference type="AlphaFoldDB" id="A0A8J7HGH5"/>
<dbReference type="RefSeq" id="WP_214441420.1">
    <property type="nucleotide sequence ID" value="NZ_JAECZB010000092.1"/>
</dbReference>
<evidence type="ECO:0000259" key="2">
    <source>
        <dbReference type="Pfam" id="PF00561"/>
    </source>
</evidence>
<evidence type="ECO:0000256" key="1">
    <source>
        <dbReference type="ARBA" id="ARBA00022801"/>
    </source>
</evidence>
<dbReference type="InterPro" id="IPR029058">
    <property type="entry name" value="AB_hydrolase_fold"/>
</dbReference>
<sequence length="321" mass="36717">MTSVTHRFVETNNIKMHIAEQGQGPLVVLCHGFPECWYSWRYQLSALAEAGFHAVAPDQRGYGQTDQPEPIEAYNIFQLVGDIVGLVDALGEEQAFIVGHDWGAAVAWHCALLRPDIFRAITLLSVPYRPRSWEDIRPTEAMKLMAGEQEFYQLYFQEPGKAEADLESDVRATIRTMLYVASGDPPPSKRWRFLFNKSEKPLDTSSVPDQLPAWLTDQDIDFFTSEFQRTGFRGGLNWYRNIDRMWELTPFLSGAKLHQPALFVAGETDGVITMYREAFDTLEQNVPNLKQKVLLPGAGHWIQQERPIEVNRLLIEFLRNL</sequence>
<dbReference type="InterPro" id="IPR000639">
    <property type="entry name" value="Epox_hydrolase-like"/>
</dbReference>
<keyword evidence="1 3" id="KW-0378">Hydrolase</keyword>
<dbReference type="PRINTS" id="PR00412">
    <property type="entry name" value="EPOXHYDRLASE"/>
</dbReference>
<organism evidence="3 4">
    <name type="scientific">Atlanticothrix silvestris CENA357</name>
    <dbReference type="NCBI Taxonomy" id="1725252"/>
    <lineage>
        <taxon>Bacteria</taxon>
        <taxon>Bacillati</taxon>
        <taxon>Cyanobacteriota</taxon>
        <taxon>Cyanophyceae</taxon>
        <taxon>Nostocales</taxon>
        <taxon>Nodulariaceae</taxon>
        <taxon>Atlanticothrix</taxon>
        <taxon>Atlanticothrix silvestris</taxon>
    </lineage>
</organism>
<dbReference type="EMBL" id="JAECZB010000092">
    <property type="protein sequence ID" value="MBH8555203.1"/>
    <property type="molecule type" value="Genomic_DNA"/>
</dbReference>
<comment type="caution">
    <text evidence="3">The sequence shown here is derived from an EMBL/GenBank/DDBJ whole genome shotgun (WGS) entry which is preliminary data.</text>
</comment>
<evidence type="ECO:0000313" key="4">
    <source>
        <dbReference type="Proteomes" id="UP000599391"/>
    </source>
</evidence>
<dbReference type="Proteomes" id="UP000599391">
    <property type="component" value="Unassembled WGS sequence"/>
</dbReference>
<name>A0A8J7HGH5_9CYAN</name>
<dbReference type="PANTHER" id="PTHR43329">
    <property type="entry name" value="EPOXIDE HYDROLASE"/>
    <property type="match status" value="1"/>
</dbReference>
<feature type="domain" description="AB hydrolase-1" evidence="2">
    <location>
        <begin position="25"/>
        <end position="307"/>
    </location>
</feature>
<keyword evidence="4" id="KW-1185">Reference proteome</keyword>
<reference evidence="3 4" key="1">
    <citation type="journal article" date="2021" name="Int. J. Syst. Evol. Microbiol.">
        <title>Amazonocrinis nigriterrae gen. nov., sp. nov., Atlanticothrix silvestris gen. nov., sp. nov. and Dendronalium phyllosphericum gen. nov., sp. nov., nostocacean cyanobacteria from Brazilian environments.</title>
        <authorList>
            <person name="Alvarenga D.O."/>
            <person name="Andreote A.P.D."/>
            <person name="Branco L.H.Z."/>
            <person name="Delbaje E."/>
            <person name="Cruz R.B."/>
            <person name="Varani A.M."/>
            <person name="Fiore M.F."/>
        </authorList>
    </citation>
    <scope>NUCLEOTIDE SEQUENCE [LARGE SCALE GENOMIC DNA]</scope>
    <source>
        <strain evidence="3 4">CENA357</strain>
    </source>
</reference>
<dbReference type="SUPFAM" id="SSF53474">
    <property type="entry name" value="alpha/beta-Hydrolases"/>
    <property type="match status" value="1"/>
</dbReference>
<proteinExistence type="predicted"/>
<protein>
    <submittedName>
        <fullName evidence="3">Alpha/beta hydrolase</fullName>
    </submittedName>
</protein>
<dbReference type="Gene3D" id="3.40.50.1820">
    <property type="entry name" value="alpha/beta hydrolase"/>
    <property type="match status" value="1"/>
</dbReference>